<keyword evidence="2" id="KW-1185">Reference proteome</keyword>
<dbReference type="HOGENOM" id="CLU_2086460_0_0_1"/>
<evidence type="ECO:0000313" key="2">
    <source>
        <dbReference type="Proteomes" id="UP000014074"/>
    </source>
</evidence>
<evidence type="ECO:0000313" key="1">
    <source>
        <dbReference type="EMBL" id="EOO02291.1"/>
    </source>
</evidence>
<protein>
    <submittedName>
        <fullName evidence="1">Uncharacterized protein</fullName>
    </submittedName>
</protein>
<gene>
    <name evidence="1" type="ORF">UCRPA7_2204</name>
</gene>
<dbReference type="KEGG" id="tmn:UCRPA7_2204"/>
<dbReference type="RefSeq" id="XP_007912967.1">
    <property type="nucleotide sequence ID" value="XM_007914776.1"/>
</dbReference>
<reference evidence="2" key="1">
    <citation type="journal article" date="2013" name="Genome Announc.">
        <title>Draft genome sequence of the ascomycete Phaeoacremonium aleophilum strain UCR-PA7, a causal agent of the esca disease complex in grapevines.</title>
        <authorList>
            <person name="Blanco-Ulate B."/>
            <person name="Rolshausen P."/>
            <person name="Cantu D."/>
        </authorList>
    </citation>
    <scope>NUCLEOTIDE SEQUENCE [LARGE SCALE GENOMIC DNA]</scope>
    <source>
        <strain evidence="2">UCR-PA7</strain>
    </source>
</reference>
<dbReference type="GeneID" id="19322429"/>
<organism evidence="1 2">
    <name type="scientific">Phaeoacremonium minimum (strain UCR-PA7)</name>
    <name type="common">Esca disease fungus</name>
    <name type="synonym">Togninia minima</name>
    <dbReference type="NCBI Taxonomy" id="1286976"/>
    <lineage>
        <taxon>Eukaryota</taxon>
        <taxon>Fungi</taxon>
        <taxon>Dikarya</taxon>
        <taxon>Ascomycota</taxon>
        <taxon>Pezizomycotina</taxon>
        <taxon>Sordariomycetes</taxon>
        <taxon>Sordariomycetidae</taxon>
        <taxon>Togniniales</taxon>
        <taxon>Togniniaceae</taxon>
        <taxon>Phaeoacremonium</taxon>
    </lineage>
</organism>
<dbReference type="AlphaFoldDB" id="R8BSH8"/>
<dbReference type="Proteomes" id="UP000014074">
    <property type="component" value="Unassembled WGS sequence"/>
</dbReference>
<proteinExistence type="predicted"/>
<name>R8BSH8_PHAM7</name>
<accession>R8BSH8</accession>
<sequence length="117" mass="13260">MPTLTSSCPAVAGLSWDRYITSACVGRTMFCDLERCAGIQYLDSFRAVCGEVNIFFANPIIPYYSRTAHVCHNDIRGTRNPNVSGWLEFRPNHSLYLDYDGDTVKFTNLKLLVEDKK</sequence>
<dbReference type="EMBL" id="KB932927">
    <property type="protein sequence ID" value="EOO02291.1"/>
    <property type="molecule type" value="Genomic_DNA"/>
</dbReference>